<evidence type="ECO:0000256" key="1">
    <source>
        <dbReference type="ARBA" id="ARBA00004651"/>
    </source>
</evidence>
<keyword evidence="4" id="KW-1133">Transmembrane helix</keyword>
<reference evidence="7 8" key="1">
    <citation type="submission" date="2023-06" db="EMBL/GenBank/DDBJ databases">
        <authorList>
            <person name="Oyuntsetseg B."/>
            <person name="Kim S.B."/>
        </authorList>
    </citation>
    <scope>NUCLEOTIDE SEQUENCE [LARGE SCALE GENOMIC DNA]</scope>
    <source>
        <strain evidence="7 8">2-15</strain>
    </source>
</reference>
<dbReference type="AlphaFoldDB" id="A0A9Y2IPN6"/>
<evidence type="ECO:0000313" key="8">
    <source>
        <dbReference type="Proteomes" id="UP001236014"/>
    </source>
</evidence>
<dbReference type="Proteomes" id="UP001236014">
    <property type="component" value="Chromosome"/>
</dbReference>
<protein>
    <submittedName>
        <fullName evidence="7">Cytochrome c oxidase assembly protein</fullName>
    </submittedName>
</protein>
<evidence type="ECO:0000256" key="4">
    <source>
        <dbReference type="ARBA" id="ARBA00022989"/>
    </source>
</evidence>
<dbReference type="EMBL" id="CP127294">
    <property type="protein sequence ID" value="WIX82866.1"/>
    <property type="molecule type" value="Genomic_DNA"/>
</dbReference>
<organism evidence="7 8">
    <name type="scientific">Amycolatopsis carbonis</name>
    <dbReference type="NCBI Taxonomy" id="715471"/>
    <lineage>
        <taxon>Bacteria</taxon>
        <taxon>Bacillati</taxon>
        <taxon>Actinomycetota</taxon>
        <taxon>Actinomycetes</taxon>
        <taxon>Pseudonocardiales</taxon>
        <taxon>Pseudonocardiaceae</taxon>
        <taxon>Amycolatopsis</taxon>
    </lineage>
</organism>
<evidence type="ECO:0000256" key="5">
    <source>
        <dbReference type="ARBA" id="ARBA00023136"/>
    </source>
</evidence>
<keyword evidence="5" id="KW-0472">Membrane</keyword>
<dbReference type="Pfam" id="PF09678">
    <property type="entry name" value="Caa3_CtaG"/>
    <property type="match status" value="1"/>
</dbReference>
<comment type="subcellular location">
    <subcellularLocation>
        <location evidence="1">Cell membrane</location>
        <topology evidence="1">Multi-pass membrane protein</topology>
    </subcellularLocation>
</comment>
<gene>
    <name evidence="7" type="ORF">QRX50_19850</name>
</gene>
<dbReference type="InterPro" id="IPR019108">
    <property type="entry name" value="Caa3_assmbl_CtaG-rel"/>
</dbReference>
<dbReference type="GO" id="GO:0005886">
    <property type="term" value="C:plasma membrane"/>
    <property type="evidence" value="ECO:0007669"/>
    <property type="project" value="UniProtKB-SubCell"/>
</dbReference>
<proteinExistence type="predicted"/>
<dbReference type="RefSeq" id="WP_285973429.1">
    <property type="nucleotide sequence ID" value="NZ_CP127294.1"/>
</dbReference>
<accession>A0A9Y2IPN6</accession>
<evidence type="ECO:0000313" key="7">
    <source>
        <dbReference type="EMBL" id="WIX82866.1"/>
    </source>
</evidence>
<evidence type="ECO:0000256" key="3">
    <source>
        <dbReference type="ARBA" id="ARBA00022692"/>
    </source>
</evidence>
<sequence>MFPPVTAVLEAGSLWLLYRTGLCAASDADPVPHGVVHIQVFLTGLLFTAVVCWEACHAKAGAPIANTRRVPMPHDDPSEAGFISQAQEATDCTADRPEDGEP</sequence>
<feature type="region of interest" description="Disordered" evidence="6">
    <location>
        <begin position="67"/>
        <end position="102"/>
    </location>
</feature>
<feature type="compositionally biased region" description="Basic and acidic residues" evidence="6">
    <location>
        <begin position="93"/>
        <end position="102"/>
    </location>
</feature>
<name>A0A9Y2IPN6_9PSEU</name>
<dbReference type="KEGG" id="acab:QRX50_19850"/>
<evidence type="ECO:0000256" key="2">
    <source>
        <dbReference type="ARBA" id="ARBA00022475"/>
    </source>
</evidence>
<keyword evidence="8" id="KW-1185">Reference proteome</keyword>
<keyword evidence="3" id="KW-0812">Transmembrane</keyword>
<keyword evidence="2" id="KW-1003">Cell membrane</keyword>
<evidence type="ECO:0000256" key="6">
    <source>
        <dbReference type="SAM" id="MobiDB-lite"/>
    </source>
</evidence>